<dbReference type="GO" id="GO:0016787">
    <property type="term" value="F:hydrolase activity"/>
    <property type="evidence" value="ECO:0007669"/>
    <property type="project" value="UniProtKB-KW"/>
</dbReference>
<dbReference type="EMBL" id="FOXF01000005">
    <property type="protein sequence ID" value="SFP12636.1"/>
    <property type="molecule type" value="Genomic_DNA"/>
</dbReference>
<sequence length="260" mass="29204">MKLQTEVIGSDNHKTIAMIHGWGICSKVFYPIVESLKSKYRIVLIDMPGYGINNCIPANRCDGIVNSLEETIPENCALLGWSLGGILAQKFCITNSKHIKALVTVSCSPRFTSEPETGWPGTDAKLLKKFSSLISQNNCQAVIDKFLSLQAMGSERMRDDIRIIKQLISEVPAPSYYELQAGLKTLMDEDLRNNISRISCPSLHMYGLKDRLCPASTKSIWSTKENSHTIVFEQSSHAPFITQTSDFNEQLQLFLDKYYN</sequence>
<evidence type="ECO:0000313" key="4">
    <source>
        <dbReference type="Proteomes" id="UP000243745"/>
    </source>
</evidence>
<dbReference type="PANTHER" id="PTHR43798">
    <property type="entry name" value="MONOACYLGLYCEROL LIPASE"/>
    <property type="match status" value="1"/>
</dbReference>
<dbReference type="Gene3D" id="3.40.50.1820">
    <property type="entry name" value="alpha/beta hydrolase"/>
    <property type="match status" value="1"/>
</dbReference>
<dbReference type="AlphaFoldDB" id="A0A662ZII7"/>
<reference evidence="3 4" key="1">
    <citation type="submission" date="2016-10" db="EMBL/GenBank/DDBJ databases">
        <authorList>
            <person name="Varghese N."/>
            <person name="Submissions S."/>
        </authorList>
    </citation>
    <scope>NUCLEOTIDE SEQUENCE [LARGE SCALE GENOMIC DNA]</scope>
    <source>
        <strain evidence="3 4">DSM 1361</strain>
    </source>
</reference>
<dbReference type="Pfam" id="PF00561">
    <property type="entry name" value="Abhydrolase_1"/>
    <property type="match status" value="1"/>
</dbReference>
<dbReference type="InterPro" id="IPR029058">
    <property type="entry name" value="AB_hydrolase_fold"/>
</dbReference>
<dbReference type="OrthoDB" id="9760689at2"/>
<dbReference type="RefSeq" id="WP_093140640.1">
    <property type="nucleotide sequence ID" value="NZ_FOXF01000005.1"/>
</dbReference>
<evidence type="ECO:0000256" key="1">
    <source>
        <dbReference type="ARBA" id="ARBA00022801"/>
    </source>
</evidence>
<name>A0A662ZII7_9GAMM</name>
<gene>
    <name evidence="3" type="ORF">SAMN02910344_00504</name>
</gene>
<dbReference type="InterPro" id="IPR000073">
    <property type="entry name" value="AB_hydrolase_1"/>
</dbReference>
<accession>A0A662ZII7</accession>
<dbReference type="PANTHER" id="PTHR43798:SF31">
    <property type="entry name" value="AB HYDROLASE SUPERFAMILY PROTEIN YCLE"/>
    <property type="match status" value="1"/>
</dbReference>
<keyword evidence="1" id="KW-0378">Hydrolase</keyword>
<dbReference type="GO" id="GO:0016020">
    <property type="term" value="C:membrane"/>
    <property type="evidence" value="ECO:0007669"/>
    <property type="project" value="TreeGrafter"/>
</dbReference>
<keyword evidence="4" id="KW-1185">Reference proteome</keyword>
<organism evidence="3 4">
    <name type="scientific">Ruminobacter amylophilus</name>
    <dbReference type="NCBI Taxonomy" id="867"/>
    <lineage>
        <taxon>Bacteria</taxon>
        <taxon>Pseudomonadati</taxon>
        <taxon>Pseudomonadota</taxon>
        <taxon>Gammaproteobacteria</taxon>
        <taxon>Aeromonadales</taxon>
        <taxon>Succinivibrionaceae</taxon>
        <taxon>Ruminobacter</taxon>
    </lineage>
</organism>
<dbReference type="SUPFAM" id="SSF53474">
    <property type="entry name" value="alpha/beta-Hydrolases"/>
    <property type="match status" value="1"/>
</dbReference>
<dbReference type="InterPro" id="IPR050266">
    <property type="entry name" value="AB_hydrolase_sf"/>
</dbReference>
<evidence type="ECO:0000259" key="2">
    <source>
        <dbReference type="Pfam" id="PF00561"/>
    </source>
</evidence>
<protein>
    <submittedName>
        <fullName evidence="3">Pimeloyl-[acyl-carrier protein] methyl ester esterase</fullName>
    </submittedName>
</protein>
<dbReference type="Proteomes" id="UP000243745">
    <property type="component" value="Unassembled WGS sequence"/>
</dbReference>
<evidence type="ECO:0000313" key="3">
    <source>
        <dbReference type="EMBL" id="SFP12636.1"/>
    </source>
</evidence>
<feature type="domain" description="AB hydrolase-1" evidence="2">
    <location>
        <begin position="16"/>
        <end position="242"/>
    </location>
</feature>
<proteinExistence type="predicted"/>